<dbReference type="SMART" id="SM01329">
    <property type="entry name" value="Iso_dh"/>
    <property type="match status" value="1"/>
</dbReference>
<dbReference type="EC" id="1.1.1.85" evidence="4 13"/>
<keyword evidence="10 13" id="KW-0520">NAD</keyword>
<comment type="similarity">
    <text evidence="2">Belongs to the isocitrate and isopropylmalate dehydrogenases family.</text>
</comment>
<dbReference type="Proteomes" id="UP000751190">
    <property type="component" value="Unassembled WGS sequence"/>
</dbReference>
<organism evidence="15 16">
    <name type="scientific">Diacronema lutheri</name>
    <name type="common">Unicellular marine alga</name>
    <name type="synonym">Monochrysis lutheri</name>
    <dbReference type="NCBI Taxonomy" id="2081491"/>
    <lineage>
        <taxon>Eukaryota</taxon>
        <taxon>Haptista</taxon>
        <taxon>Haptophyta</taxon>
        <taxon>Pavlovophyceae</taxon>
        <taxon>Pavlovales</taxon>
        <taxon>Pavlovaceae</taxon>
        <taxon>Diacronema</taxon>
    </lineage>
</organism>
<keyword evidence="8" id="KW-0460">Magnesium</keyword>
<dbReference type="InterPro" id="IPR019818">
    <property type="entry name" value="IsoCit/isopropylmalate_DH_CS"/>
</dbReference>
<accession>A0A8J6C5Q4</accession>
<keyword evidence="5 13" id="KW-0432">Leucine biosynthesis</keyword>
<protein>
    <recommendedName>
        <fullName evidence="4 13">3-isopropylmalate dehydrogenase</fullName>
        <ecNumber evidence="4 13">1.1.1.85</ecNumber>
    </recommendedName>
</protein>
<evidence type="ECO:0000256" key="6">
    <source>
        <dbReference type="ARBA" id="ARBA00022605"/>
    </source>
</evidence>
<keyword evidence="12 13" id="KW-0100">Branched-chain amino acid biosynthesis</keyword>
<comment type="caution">
    <text evidence="15">The sequence shown here is derived from an EMBL/GenBank/DDBJ whole genome shotgun (WGS) entry which is preliminary data.</text>
</comment>
<evidence type="ECO:0000256" key="13">
    <source>
        <dbReference type="RuleBase" id="RU004445"/>
    </source>
</evidence>
<dbReference type="EMBL" id="JAGTXO010000054">
    <property type="protein sequence ID" value="KAG8458345.1"/>
    <property type="molecule type" value="Genomic_DNA"/>
</dbReference>
<evidence type="ECO:0000313" key="16">
    <source>
        <dbReference type="Proteomes" id="UP000751190"/>
    </source>
</evidence>
<keyword evidence="6" id="KW-0028">Amino-acid biosynthesis</keyword>
<dbReference type="FunFam" id="3.40.718.10:FF:000006">
    <property type="entry name" value="3-isopropylmalate dehydrogenase"/>
    <property type="match status" value="1"/>
</dbReference>
<evidence type="ECO:0000256" key="9">
    <source>
        <dbReference type="ARBA" id="ARBA00023002"/>
    </source>
</evidence>
<dbReference type="GO" id="GO:0005829">
    <property type="term" value="C:cytosol"/>
    <property type="evidence" value="ECO:0007669"/>
    <property type="project" value="TreeGrafter"/>
</dbReference>
<comment type="function">
    <text evidence="13">Catalyzes the oxidation of 3-carboxy-2-hydroxy-4-methylpentanoate (3-isopropylmalate) to 3-carboxy-4-methyl-2-oxopentanoate. The product decarboxylates to 4-methyl-2 oxopentanoate.</text>
</comment>
<dbReference type="GO" id="GO:0003862">
    <property type="term" value="F:3-isopropylmalate dehydrogenase activity"/>
    <property type="evidence" value="ECO:0007669"/>
    <property type="project" value="UniProtKB-EC"/>
</dbReference>
<dbReference type="UniPathway" id="UPA00048">
    <property type="reaction ID" value="UER00072"/>
</dbReference>
<dbReference type="InterPro" id="IPR004429">
    <property type="entry name" value="Isopropylmalate_DH"/>
</dbReference>
<comment type="cofactor">
    <cofactor evidence="13">
        <name>Mg(2+)</name>
        <dbReference type="ChEBI" id="CHEBI:18420"/>
    </cofactor>
    <cofactor evidence="13">
        <name>Mn(2+)</name>
        <dbReference type="ChEBI" id="CHEBI:29035"/>
    </cofactor>
    <text evidence="13">Binds 1 Mg(2+) or Mn(2+) ion per subunit.</text>
</comment>
<feature type="domain" description="Isopropylmalate dehydrogenase-like" evidence="14">
    <location>
        <begin position="32"/>
        <end position="377"/>
    </location>
</feature>
<keyword evidence="16" id="KW-1185">Reference proteome</keyword>
<evidence type="ECO:0000256" key="4">
    <source>
        <dbReference type="ARBA" id="ARBA00013101"/>
    </source>
</evidence>
<sequence>MLARLGSGAASPALFSRLGGGLRALSGAAPKRIAVLPGDGIGPEVMAEALKVLTAVEKISPARFATETHLIGGAAWDAHGVHFPDATRAACGKADAILFGSIGGPTAESDKPKWANAERNALLGLRKAFTLAVNLRPATVYPMLASLSPLRPDIIAQGVDILVVRELVGGIYFGAHTTDGDRATDVMEYSAAQIRTALKFGFEVAQKRRKHLTVVDKANVLDCSRLWRRVATEMAPSYPDVVMDFMLVDNAAMQIIKAPAFFDVLCTENMFGDILSDAASVLPGSLGLMPSASLGETVHLFEPSGGSAPDIAGKGIANPIAQILSAALMLRYSFNMEAEARLVEDAVSAVLADGLRTGDIALKGQPTVGTAQMGDAIVAKMLASKK</sequence>
<dbReference type="PANTHER" id="PTHR42979">
    <property type="entry name" value="3-ISOPROPYLMALATE DEHYDROGENASE"/>
    <property type="match status" value="1"/>
</dbReference>
<comment type="subunit">
    <text evidence="3 13">Homodimer.</text>
</comment>
<dbReference type="OrthoDB" id="419183at2759"/>
<evidence type="ECO:0000256" key="5">
    <source>
        <dbReference type="ARBA" id="ARBA00022430"/>
    </source>
</evidence>
<evidence type="ECO:0000256" key="7">
    <source>
        <dbReference type="ARBA" id="ARBA00022723"/>
    </source>
</evidence>
<evidence type="ECO:0000259" key="14">
    <source>
        <dbReference type="SMART" id="SM01329"/>
    </source>
</evidence>
<dbReference type="OMA" id="EYDLGAR"/>
<gene>
    <name evidence="15" type="ORF">KFE25_005192</name>
</gene>
<dbReference type="Pfam" id="PF00180">
    <property type="entry name" value="Iso_dh"/>
    <property type="match status" value="1"/>
</dbReference>
<dbReference type="InterPro" id="IPR024084">
    <property type="entry name" value="IsoPropMal-DH-like_dom"/>
</dbReference>
<evidence type="ECO:0000313" key="15">
    <source>
        <dbReference type="EMBL" id="KAG8458345.1"/>
    </source>
</evidence>
<evidence type="ECO:0000256" key="12">
    <source>
        <dbReference type="ARBA" id="ARBA00023304"/>
    </source>
</evidence>
<comment type="pathway">
    <text evidence="13">Amino-acid biosynthesis; L-leucine biosynthesis; L-leucine from 3-methyl-2-oxobutanoate: step 3/4.</text>
</comment>
<dbReference type="AlphaFoldDB" id="A0A8J6C5Q4"/>
<dbReference type="NCBIfam" id="TIGR00169">
    <property type="entry name" value="leuB"/>
    <property type="match status" value="1"/>
</dbReference>
<evidence type="ECO:0000256" key="3">
    <source>
        <dbReference type="ARBA" id="ARBA00011738"/>
    </source>
</evidence>
<name>A0A8J6C5Q4_DIALT</name>
<dbReference type="PROSITE" id="PS00470">
    <property type="entry name" value="IDH_IMDH"/>
    <property type="match status" value="1"/>
</dbReference>
<dbReference type="PANTHER" id="PTHR42979:SF1">
    <property type="entry name" value="3-ISOPROPYLMALATE DEHYDROGENASE"/>
    <property type="match status" value="1"/>
</dbReference>
<dbReference type="GO" id="GO:0009098">
    <property type="term" value="P:L-leucine biosynthetic process"/>
    <property type="evidence" value="ECO:0007669"/>
    <property type="project" value="UniProtKB-UniPathway"/>
</dbReference>
<proteinExistence type="inferred from homology"/>
<dbReference type="HAMAP" id="MF_01033">
    <property type="entry name" value="LeuB_type1"/>
    <property type="match status" value="1"/>
</dbReference>
<evidence type="ECO:0000256" key="2">
    <source>
        <dbReference type="ARBA" id="ARBA00007769"/>
    </source>
</evidence>
<keyword evidence="11" id="KW-0464">Manganese</keyword>
<evidence type="ECO:0000256" key="8">
    <source>
        <dbReference type="ARBA" id="ARBA00022842"/>
    </source>
</evidence>
<comment type="catalytic activity">
    <reaction evidence="13">
        <text>(2R,3S)-3-isopropylmalate + NAD(+) = 4-methyl-2-oxopentanoate + CO2 + NADH</text>
        <dbReference type="Rhea" id="RHEA:32271"/>
        <dbReference type="ChEBI" id="CHEBI:16526"/>
        <dbReference type="ChEBI" id="CHEBI:17865"/>
        <dbReference type="ChEBI" id="CHEBI:35121"/>
        <dbReference type="ChEBI" id="CHEBI:57540"/>
        <dbReference type="ChEBI" id="CHEBI:57945"/>
        <dbReference type="EC" id="1.1.1.85"/>
    </reaction>
</comment>
<evidence type="ECO:0000256" key="10">
    <source>
        <dbReference type="ARBA" id="ARBA00023027"/>
    </source>
</evidence>
<dbReference type="Gene3D" id="3.40.718.10">
    <property type="entry name" value="Isopropylmalate Dehydrogenase"/>
    <property type="match status" value="1"/>
</dbReference>
<evidence type="ECO:0000256" key="11">
    <source>
        <dbReference type="ARBA" id="ARBA00023211"/>
    </source>
</evidence>
<comment type="cofactor">
    <cofactor evidence="1">
        <name>Mn(2+)</name>
        <dbReference type="ChEBI" id="CHEBI:29035"/>
    </cofactor>
</comment>
<reference evidence="15" key="1">
    <citation type="submission" date="2021-05" db="EMBL/GenBank/DDBJ databases">
        <title>The genome of the haptophyte Pavlova lutheri (Diacronema luteri, Pavlovales) - a model for lipid biosynthesis in eukaryotic algae.</title>
        <authorList>
            <person name="Hulatt C.J."/>
            <person name="Posewitz M.C."/>
        </authorList>
    </citation>
    <scope>NUCLEOTIDE SEQUENCE</scope>
    <source>
        <strain evidence="15">NIVA-4/92</strain>
    </source>
</reference>
<dbReference type="GO" id="GO:0000287">
    <property type="term" value="F:magnesium ion binding"/>
    <property type="evidence" value="ECO:0007669"/>
    <property type="project" value="InterPro"/>
</dbReference>
<keyword evidence="9" id="KW-0560">Oxidoreductase</keyword>
<evidence type="ECO:0000256" key="1">
    <source>
        <dbReference type="ARBA" id="ARBA00001936"/>
    </source>
</evidence>
<keyword evidence="7 13" id="KW-0479">Metal-binding</keyword>
<dbReference type="GO" id="GO:0051287">
    <property type="term" value="F:NAD binding"/>
    <property type="evidence" value="ECO:0007669"/>
    <property type="project" value="InterPro"/>
</dbReference>
<dbReference type="SUPFAM" id="SSF53659">
    <property type="entry name" value="Isocitrate/Isopropylmalate dehydrogenase-like"/>
    <property type="match status" value="1"/>
</dbReference>